<dbReference type="PANTHER" id="PTHR43133:SF46">
    <property type="entry name" value="RNA POLYMERASE SIGMA-70 FACTOR ECF SUBFAMILY"/>
    <property type="match status" value="1"/>
</dbReference>
<dbReference type="Pfam" id="PF08281">
    <property type="entry name" value="Sigma70_r4_2"/>
    <property type="match status" value="1"/>
</dbReference>
<dbReference type="EMBL" id="FZPD01000005">
    <property type="protein sequence ID" value="SNT31368.1"/>
    <property type="molecule type" value="Genomic_DNA"/>
</dbReference>
<protein>
    <submittedName>
        <fullName evidence="7">RNA polymerase, sigma-24 subunit, RpoE</fullName>
    </submittedName>
</protein>
<name>A0A239LNB3_EKHLU</name>
<dbReference type="InterPro" id="IPR036388">
    <property type="entry name" value="WH-like_DNA-bd_sf"/>
</dbReference>
<evidence type="ECO:0000259" key="6">
    <source>
        <dbReference type="Pfam" id="PF08281"/>
    </source>
</evidence>
<comment type="similarity">
    <text evidence="1">Belongs to the sigma-70 factor family. ECF subfamily.</text>
</comment>
<keyword evidence="3" id="KW-0731">Sigma factor</keyword>
<dbReference type="Gene3D" id="1.10.1740.10">
    <property type="match status" value="1"/>
</dbReference>
<keyword evidence="8" id="KW-1185">Reference proteome</keyword>
<dbReference type="SUPFAM" id="SSF88946">
    <property type="entry name" value="Sigma2 domain of RNA polymerase sigma factors"/>
    <property type="match status" value="1"/>
</dbReference>
<evidence type="ECO:0000259" key="5">
    <source>
        <dbReference type="Pfam" id="PF04542"/>
    </source>
</evidence>
<dbReference type="InterPro" id="IPR013324">
    <property type="entry name" value="RNA_pol_sigma_r3/r4-like"/>
</dbReference>
<dbReference type="GO" id="GO:0016987">
    <property type="term" value="F:sigma factor activity"/>
    <property type="evidence" value="ECO:0007669"/>
    <property type="project" value="UniProtKB-KW"/>
</dbReference>
<evidence type="ECO:0000256" key="1">
    <source>
        <dbReference type="ARBA" id="ARBA00010641"/>
    </source>
</evidence>
<dbReference type="Proteomes" id="UP000198393">
    <property type="component" value="Unassembled WGS sequence"/>
</dbReference>
<dbReference type="SUPFAM" id="SSF88659">
    <property type="entry name" value="Sigma3 and sigma4 domains of RNA polymerase sigma factors"/>
    <property type="match status" value="1"/>
</dbReference>
<dbReference type="InterPro" id="IPR013249">
    <property type="entry name" value="RNA_pol_sigma70_r4_t2"/>
</dbReference>
<dbReference type="Pfam" id="PF04542">
    <property type="entry name" value="Sigma70_r2"/>
    <property type="match status" value="1"/>
</dbReference>
<dbReference type="AlphaFoldDB" id="A0A239LNB3"/>
<feature type="domain" description="RNA polymerase sigma-70 region 2" evidence="5">
    <location>
        <begin position="23"/>
        <end position="89"/>
    </location>
</feature>
<gene>
    <name evidence="7" type="ORF">SAMN05421640_3368</name>
</gene>
<sequence length="176" mass="20573">MTETQIVWIKQLKKGNELAAFNLYNSYAKAMYSTLTRMTNDNDVAKDLLQEAFVKAFRKIGDLEDPMAFAGWLKRIVINMGLEYLRKKKVYFEDITEQQDLESEEVDEKLVDNKTLHNAIKELPEGCRTVLCLHLLEGYKHKEIAEQLGISESTSKTQFRHAKQLLKTKLQHHYEY</sequence>
<evidence type="ECO:0000256" key="2">
    <source>
        <dbReference type="ARBA" id="ARBA00023015"/>
    </source>
</evidence>
<dbReference type="CDD" id="cd06171">
    <property type="entry name" value="Sigma70_r4"/>
    <property type="match status" value="1"/>
</dbReference>
<dbReference type="NCBIfam" id="TIGR02937">
    <property type="entry name" value="sigma70-ECF"/>
    <property type="match status" value="1"/>
</dbReference>
<dbReference type="InterPro" id="IPR014284">
    <property type="entry name" value="RNA_pol_sigma-70_dom"/>
</dbReference>
<dbReference type="PANTHER" id="PTHR43133">
    <property type="entry name" value="RNA POLYMERASE ECF-TYPE SIGMA FACTO"/>
    <property type="match status" value="1"/>
</dbReference>
<dbReference type="InterPro" id="IPR039425">
    <property type="entry name" value="RNA_pol_sigma-70-like"/>
</dbReference>
<dbReference type="InterPro" id="IPR013325">
    <property type="entry name" value="RNA_pol_sigma_r2"/>
</dbReference>
<organism evidence="7 8">
    <name type="scientific">Ekhidna lutea</name>
    <dbReference type="NCBI Taxonomy" id="447679"/>
    <lineage>
        <taxon>Bacteria</taxon>
        <taxon>Pseudomonadati</taxon>
        <taxon>Bacteroidota</taxon>
        <taxon>Cytophagia</taxon>
        <taxon>Cytophagales</taxon>
        <taxon>Reichenbachiellaceae</taxon>
        <taxon>Ekhidna</taxon>
    </lineage>
</organism>
<reference evidence="7 8" key="1">
    <citation type="submission" date="2017-06" db="EMBL/GenBank/DDBJ databases">
        <authorList>
            <person name="Kim H.J."/>
            <person name="Triplett B.A."/>
        </authorList>
    </citation>
    <scope>NUCLEOTIDE SEQUENCE [LARGE SCALE GENOMIC DNA]</scope>
    <source>
        <strain evidence="7 8">DSM 19307</strain>
    </source>
</reference>
<dbReference type="RefSeq" id="WP_089358028.1">
    <property type="nucleotide sequence ID" value="NZ_FZPD01000005.1"/>
</dbReference>
<dbReference type="GO" id="GO:0006352">
    <property type="term" value="P:DNA-templated transcription initiation"/>
    <property type="evidence" value="ECO:0007669"/>
    <property type="project" value="InterPro"/>
</dbReference>
<dbReference type="Gene3D" id="1.10.10.10">
    <property type="entry name" value="Winged helix-like DNA-binding domain superfamily/Winged helix DNA-binding domain"/>
    <property type="match status" value="1"/>
</dbReference>
<dbReference type="InterPro" id="IPR007627">
    <property type="entry name" value="RNA_pol_sigma70_r2"/>
</dbReference>
<dbReference type="OrthoDB" id="941544at2"/>
<evidence type="ECO:0000256" key="4">
    <source>
        <dbReference type="ARBA" id="ARBA00023163"/>
    </source>
</evidence>
<evidence type="ECO:0000313" key="7">
    <source>
        <dbReference type="EMBL" id="SNT31368.1"/>
    </source>
</evidence>
<evidence type="ECO:0000313" key="8">
    <source>
        <dbReference type="Proteomes" id="UP000198393"/>
    </source>
</evidence>
<evidence type="ECO:0000256" key="3">
    <source>
        <dbReference type="ARBA" id="ARBA00023082"/>
    </source>
</evidence>
<proteinExistence type="inferred from homology"/>
<keyword evidence="2" id="KW-0805">Transcription regulation</keyword>
<accession>A0A239LNB3</accession>
<keyword evidence="4" id="KW-0804">Transcription</keyword>
<dbReference type="GO" id="GO:0003677">
    <property type="term" value="F:DNA binding"/>
    <property type="evidence" value="ECO:0007669"/>
    <property type="project" value="InterPro"/>
</dbReference>
<feature type="domain" description="RNA polymerase sigma factor 70 region 4 type 2" evidence="6">
    <location>
        <begin position="116"/>
        <end position="166"/>
    </location>
</feature>